<proteinExistence type="predicted"/>
<reference evidence="2" key="1">
    <citation type="journal article" date="2022" name="Microbiol. Resour. Announc.">
        <title>Draft Genome Sequence of a Methanogenic Archaeon from West Spitsbergen Permafrost.</title>
        <authorList>
            <person name="Trubitsyn V."/>
            <person name="Rivkina E."/>
            <person name="Shcherbakova V."/>
        </authorList>
    </citation>
    <scope>NUCLEOTIDE SEQUENCE [LARGE SCALE GENOMIC DNA]</scope>
    <source>
        <strain evidence="2">VT</strain>
    </source>
</reference>
<sequence length="71" mass="8168">MTFKKLIDLKLEQKDGLDDIQFEISENGGSVSLAELISEAIDIFIKFYYEQAVDKHSPLYTLIGTEIEERK</sequence>
<evidence type="ECO:0000313" key="1">
    <source>
        <dbReference type="EMBL" id="MBZ2165209.1"/>
    </source>
</evidence>
<accession>A0A8T5UX01</accession>
<dbReference type="Proteomes" id="UP000825933">
    <property type="component" value="Unassembled WGS sequence"/>
</dbReference>
<comment type="caution">
    <text evidence="1">The sequence shown here is derived from an EMBL/GenBank/DDBJ whole genome shotgun (WGS) entry which is preliminary data.</text>
</comment>
<name>A0A8T5UX01_9EURY</name>
<protein>
    <submittedName>
        <fullName evidence="1">Uncharacterized protein</fullName>
    </submittedName>
</protein>
<gene>
    <name evidence="1" type="ORF">K8N75_04015</name>
</gene>
<evidence type="ECO:0000313" key="2">
    <source>
        <dbReference type="Proteomes" id="UP000825933"/>
    </source>
</evidence>
<organism evidence="1 2">
    <name type="scientific">Methanobacterium spitsbergense</name>
    <dbReference type="NCBI Taxonomy" id="2874285"/>
    <lineage>
        <taxon>Archaea</taxon>
        <taxon>Methanobacteriati</taxon>
        <taxon>Methanobacteriota</taxon>
        <taxon>Methanomada group</taxon>
        <taxon>Methanobacteria</taxon>
        <taxon>Methanobacteriales</taxon>
        <taxon>Methanobacteriaceae</taxon>
        <taxon>Methanobacterium</taxon>
    </lineage>
</organism>
<keyword evidence="2" id="KW-1185">Reference proteome</keyword>
<dbReference type="EMBL" id="JAIOUQ010000003">
    <property type="protein sequence ID" value="MBZ2165209.1"/>
    <property type="molecule type" value="Genomic_DNA"/>
</dbReference>
<dbReference type="AlphaFoldDB" id="A0A8T5UX01"/>
<dbReference type="RefSeq" id="WP_223790829.1">
    <property type="nucleotide sequence ID" value="NZ_JAIOUQ010000003.1"/>
</dbReference>